<dbReference type="Pfam" id="PF02719">
    <property type="entry name" value="Polysacc_synt_2"/>
    <property type="match status" value="1"/>
</dbReference>
<evidence type="ECO:0000313" key="3">
    <source>
        <dbReference type="EMBL" id="OGG79564.1"/>
    </source>
</evidence>
<dbReference type="InterPro" id="IPR051203">
    <property type="entry name" value="Polysaccharide_Synthase-Rel"/>
</dbReference>
<reference evidence="3 4" key="1">
    <citation type="journal article" date="2016" name="Nat. Commun.">
        <title>Thousands of microbial genomes shed light on interconnected biogeochemical processes in an aquifer system.</title>
        <authorList>
            <person name="Anantharaman K."/>
            <person name="Brown C.T."/>
            <person name="Hug L.A."/>
            <person name="Sharon I."/>
            <person name="Castelle C.J."/>
            <person name="Probst A.J."/>
            <person name="Thomas B.C."/>
            <person name="Singh A."/>
            <person name="Wilkins M.J."/>
            <person name="Karaoz U."/>
            <person name="Brodie E.L."/>
            <person name="Williams K.H."/>
            <person name="Hubbard S.S."/>
            <person name="Banfield J.F."/>
        </authorList>
    </citation>
    <scope>NUCLEOTIDE SEQUENCE [LARGE SCALE GENOMIC DNA]</scope>
</reference>
<protein>
    <submittedName>
        <fullName evidence="3">UDP-N-acetylglucosamine 4,6-dehydratase (Inverting)</fullName>
    </submittedName>
</protein>
<gene>
    <name evidence="3" type="ORF">A3A39_02375</name>
</gene>
<evidence type="ECO:0000259" key="2">
    <source>
        <dbReference type="Pfam" id="PF02719"/>
    </source>
</evidence>
<dbReference type="CDD" id="cd05237">
    <property type="entry name" value="UDP_invert_4-6DH_SDR_e"/>
    <property type="match status" value="1"/>
</dbReference>
<dbReference type="NCBIfam" id="TIGR03589">
    <property type="entry name" value="PseB"/>
    <property type="match status" value="1"/>
</dbReference>
<name>A0A1F6F112_9BACT</name>
<evidence type="ECO:0000313" key="4">
    <source>
        <dbReference type="Proteomes" id="UP000177372"/>
    </source>
</evidence>
<dbReference type="SUPFAM" id="SSF51735">
    <property type="entry name" value="NAD(P)-binding Rossmann-fold domains"/>
    <property type="match status" value="1"/>
</dbReference>
<dbReference type="STRING" id="1798512.A3A39_02375"/>
<accession>A0A1F6F112</accession>
<dbReference type="InterPro" id="IPR036291">
    <property type="entry name" value="NAD(P)-bd_dom_sf"/>
</dbReference>
<dbReference type="PANTHER" id="PTHR43318">
    <property type="entry name" value="UDP-N-ACETYLGLUCOSAMINE 4,6-DEHYDRATASE"/>
    <property type="match status" value="1"/>
</dbReference>
<dbReference type="AlphaFoldDB" id="A0A1F6F112"/>
<dbReference type="InterPro" id="IPR003869">
    <property type="entry name" value="Polysac_CapD-like"/>
</dbReference>
<comment type="caution">
    <text evidence="3">The sequence shown here is derived from an EMBL/GenBank/DDBJ whole genome shotgun (WGS) entry which is preliminary data.</text>
</comment>
<dbReference type="EMBL" id="MFLZ01000023">
    <property type="protein sequence ID" value="OGG79564.1"/>
    <property type="molecule type" value="Genomic_DNA"/>
</dbReference>
<feature type="domain" description="Polysaccharide biosynthesis protein CapD-like" evidence="2">
    <location>
        <begin position="9"/>
        <end position="280"/>
    </location>
</feature>
<organism evidence="3 4">
    <name type="scientific">Candidatus Kaiserbacteria bacterium RIFCSPLOWO2_01_FULL_54_13</name>
    <dbReference type="NCBI Taxonomy" id="1798512"/>
    <lineage>
        <taxon>Bacteria</taxon>
        <taxon>Candidatus Kaiseribacteriota</taxon>
    </lineage>
</organism>
<comment type="similarity">
    <text evidence="1">Belongs to the polysaccharide synthase family.</text>
</comment>
<proteinExistence type="inferred from homology"/>
<evidence type="ECO:0000256" key="1">
    <source>
        <dbReference type="ARBA" id="ARBA00007430"/>
    </source>
</evidence>
<sequence>MYSLKRKVILITGGTGSFGRACVKTLLEKHNPKAIRIYSRDELKQWEMSRKFNSDKLRFLIGDVRDYERLRRATEGVDVIIHAAALKQVPAAEYNPMEAVKTNIGGAMNVINAALDNNVPRVIALSTDKAAAPVNTYGATKLVADRLFIQSNAYRGPKRDTRFSVVRYGNVLASRGSVIPLFRAQQASGELTVTHPEMTRFWISLPQSVDFVLTSLAIMQGGEMFVPKIPSMKIMDLAKVMAPGATCRIVGIRPGEKIHECLITKEEGRHAYEMKDRYVVLSASPIGWDNDLRKYKGVKKMKGEFEYHSHTNKHFLDHHSMRRLLKEVEKHA</sequence>
<dbReference type="PANTHER" id="PTHR43318:SF2">
    <property type="entry name" value="UDP-N-ACETYLGLUCOSAMINE 4,6-DEHYDRATASE (INVERTING)"/>
    <property type="match status" value="1"/>
</dbReference>
<dbReference type="Gene3D" id="3.40.50.720">
    <property type="entry name" value="NAD(P)-binding Rossmann-like Domain"/>
    <property type="match status" value="1"/>
</dbReference>
<dbReference type="InterPro" id="IPR020025">
    <property type="entry name" value="PseB"/>
</dbReference>
<dbReference type="Proteomes" id="UP000177372">
    <property type="component" value="Unassembled WGS sequence"/>
</dbReference>